<feature type="compositionally biased region" description="Basic and acidic residues" evidence="1">
    <location>
        <begin position="1"/>
        <end position="10"/>
    </location>
</feature>
<sequence>MSGAEKDIHSRTSGTQLWKPNTSSLNSTLARPKLSSTQLTIWPAGQTGCHLSQIVSLDGVGLLVEEDLKAKSLMLCAILPIKKTPGNKIFASLAGFGDDYCAYHVLSSTHQRQQAGLYGHAMCESHWKGETAAGLLQNLQKYIEKNRMDGCQDYLQAV</sequence>
<proteinExistence type="predicted"/>
<dbReference type="Proteomes" id="UP000190648">
    <property type="component" value="Unassembled WGS sequence"/>
</dbReference>
<evidence type="ECO:0000256" key="1">
    <source>
        <dbReference type="SAM" id="MobiDB-lite"/>
    </source>
</evidence>
<protein>
    <submittedName>
        <fullName evidence="2">Uncharacterized protein</fullName>
    </submittedName>
</protein>
<name>A0A1V4J6X7_PATFA</name>
<comment type="caution">
    <text evidence="2">The sequence shown here is derived from an EMBL/GenBank/DDBJ whole genome shotgun (WGS) entry which is preliminary data.</text>
</comment>
<feature type="region of interest" description="Disordered" evidence="1">
    <location>
        <begin position="1"/>
        <end position="29"/>
    </location>
</feature>
<evidence type="ECO:0000313" key="2">
    <source>
        <dbReference type="EMBL" id="OPJ67547.1"/>
    </source>
</evidence>
<reference evidence="2 3" key="1">
    <citation type="submission" date="2016-02" db="EMBL/GenBank/DDBJ databases">
        <title>Band-tailed pigeon sequencing and assembly.</title>
        <authorList>
            <person name="Soares A.E."/>
            <person name="Novak B.J."/>
            <person name="Rice E.S."/>
            <person name="O'Connell B."/>
            <person name="Chang D."/>
            <person name="Weber S."/>
            <person name="Shapiro B."/>
        </authorList>
    </citation>
    <scope>NUCLEOTIDE SEQUENCE [LARGE SCALE GENOMIC DNA]</scope>
    <source>
        <strain evidence="2">BTP2013</strain>
        <tissue evidence="2">Blood</tissue>
    </source>
</reference>
<gene>
    <name evidence="2" type="ORF">AV530_004545</name>
</gene>
<accession>A0A1V4J6X7</accession>
<keyword evidence="3" id="KW-1185">Reference proteome</keyword>
<dbReference type="AlphaFoldDB" id="A0A1V4J6X7"/>
<organism evidence="2 3">
    <name type="scientific">Patagioenas fasciata monilis</name>
    <dbReference type="NCBI Taxonomy" id="372326"/>
    <lineage>
        <taxon>Eukaryota</taxon>
        <taxon>Metazoa</taxon>
        <taxon>Chordata</taxon>
        <taxon>Craniata</taxon>
        <taxon>Vertebrata</taxon>
        <taxon>Euteleostomi</taxon>
        <taxon>Archelosauria</taxon>
        <taxon>Archosauria</taxon>
        <taxon>Dinosauria</taxon>
        <taxon>Saurischia</taxon>
        <taxon>Theropoda</taxon>
        <taxon>Coelurosauria</taxon>
        <taxon>Aves</taxon>
        <taxon>Neognathae</taxon>
        <taxon>Neoaves</taxon>
        <taxon>Columbimorphae</taxon>
        <taxon>Columbiformes</taxon>
        <taxon>Columbidae</taxon>
        <taxon>Patagioenas</taxon>
    </lineage>
</organism>
<dbReference type="EMBL" id="LSYS01008977">
    <property type="protein sequence ID" value="OPJ67547.1"/>
    <property type="molecule type" value="Genomic_DNA"/>
</dbReference>
<evidence type="ECO:0000313" key="3">
    <source>
        <dbReference type="Proteomes" id="UP000190648"/>
    </source>
</evidence>
<feature type="compositionally biased region" description="Polar residues" evidence="1">
    <location>
        <begin position="11"/>
        <end position="29"/>
    </location>
</feature>